<feature type="compositionally biased region" description="Low complexity" evidence="2">
    <location>
        <begin position="1219"/>
        <end position="1232"/>
    </location>
</feature>
<dbReference type="InterPro" id="IPR001680">
    <property type="entry name" value="WD40_rpt"/>
</dbReference>
<evidence type="ECO:0000256" key="1">
    <source>
        <dbReference type="PROSITE-ProRule" id="PRU00221"/>
    </source>
</evidence>
<dbReference type="SMART" id="SM00530">
    <property type="entry name" value="HTH_XRE"/>
    <property type="match status" value="1"/>
</dbReference>
<organism evidence="4 5">
    <name type="scientific">Streptomyces guryensis</name>
    <dbReference type="NCBI Taxonomy" id="2886947"/>
    <lineage>
        <taxon>Bacteria</taxon>
        <taxon>Bacillati</taxon>
        <taxon>Actinomycetota</taxon>
        <taxon>Actinomycetes</taxon>
        <taxon>Kitasatosporales</taxon>
        <taxon>Streptomycetaceae</taxon>
        <taxon>Streptomyces</taxon>
    </lineage>
</organism>
<dbReference type="PROSITE" id="PS50294">
    <property type="entry name" value="WD_REPEATS_REGION"/>
    <property type="match status" value="1"/>
</dbReference>
<sequence>MSRQRGRPERPLDPDAGPVQRFAHELRSLRARTGSPSYRTMSGQARVSVAALSRAASGERLPSVAVVRAYAQACGADPDVWQDRLRAAADEVAACGAVEGESPYQGLARFEPGDQELFFGRDALAEDAVRLMTEHRFVVLLGASGSGKSSLLRAGVMPRLERVVDEAGCAAQLRLITPGARPAAGHGRLLAPGPDGPHRVVVVDQFEEIFTLCRDRAERWRFVDQLLAAKDADGRLRVVVAIGAGFHGRCVEHPDLAEALRHTTLQVGPMTREELRDAVVRPATAAGLRVERELTARIVEEVHDQPGALPMLSHALRETWRRRRSGVLTLAAYEEAGGVHGAIAAAAEEVYGGLSADQSGTARRLLLALIAPGDGTPDSPRPVRRADLREWPDPEVPVVLERLSRARLITVDEENVELAHAALITRWPRLQQWIEENRERLRMHRHLAEAARNWQEHGSDPGTLYRGVHLALADVLFTRERHEDDLTARERAFLCASRVAQRMERWTAARMQRRIRRLVVALTCVLGGALVAGQLAWHESDVAEAERTLAGARQAAALAVRDRVPDPRTRTLLSIAAWRLAPLPESRAALFHALTDPERDTFTAPDQNATTRVFLTDSGRTLLATGGGHWSTWDVTTHHHTASGRLPNLPVTAAGPDGRTLALSGSDGERRLWRLPAGAGALAGYHVAVGAGPGVGGYVVGGPEPAAQLRGFMDDPVVLERAVGGVVVPSGDARLAVVCGRGGVLLVRDTVRHRTVTGGWQERPAVDCSAASLVFDRAGARLAAVSGTGIRVWDTGSGRQLAEIAEPGATHPAFTADGRFLAAAGQDGITVWRVSAAQTPVFRHALADGPVTALVWDPAAPTLRYLTGTTVHSLDLSAPATSPWRARPPDHETLSPDGRLLATAERHGDSYRFRLRSTRTGRVLAGLPAPGAPGHTEAGDAVPLMAFSPDSRTFGYGVGAAEASGAGIVVWNATTRRVQAEVRPRGSSAVRSIALTQGGRKLLLTRASATGSRTGEVWDTARGTRTDRPEALAGTLESVLASGFAGPVTALPFGLHTDVPLGPDGEADVLALSPDGLHLATGGSFGSVTVWRGRTERHRQSVVPGSGARVTALAFSPDGRTLAVGYGSGALRLWDTATRQPLGAGLNTPGDAIRSLAFDAHGDSVYAAGPHVPVQRYAVGPARVVTLLCARVGRDLTGNEWRTYLPGVPYRRVCDVPGTGESTATATATVTPTPTPTASPTPTRTTSPPPAARRPGAGARRADGRPAVRFPSPVGLFTSLTCIDQQIGAPKSGPPGKHPPLTGGNRCHSRAASPPLPSASSVPAGLSRPWPWAPR</sequence>
<reference evidence="4" key="1">
    <citation type="submission" date="2021-12" db="EMBL/GenBank/DDBJ databases">
        <authorList>
            <person name="Lee J.-H."/>
            <person name="Kim S.-B."/>
        </authorList>
    </citation>
    <scope>NUCLEOTIDE SEQUENCE</scope>
    <source>
        <strain evidence="4">NR30</strain>
    </source>
</reference>
<dbReference type="InterPro" id="IPR011044">
    <property type="entry name" value="Quino_amine_DH_bsu"/>
</dbReference>
<evidence type="ECO:0000256" key="2">
    <source>
        <dbReference type="SAM" id="MobiDB-lite"/>
    </source>
</evidence>
<gene>
    <name evidence="4" type="ORF">LJ657_20805</name>
</gene>
<dbReference type="InterPro" id="IPR011047">
    <property type="entry name" value="Quinoprotein_ADH-like_sf"/>
</dbReference>
<dbReference type="RefSeq" id="WP_232650257.1">
    <property type="nucleotide sequence ID" value="NZ_JAJSBI010000010.1"/>
</dbReference>
<dbReference type="SUPFAM" id="SSF50998">
    <property type="entry name" value="Quinoprotein alcohol dehydrogenase-like"/>
    <property type="match status" value="1"/>
</dbReference>
<dbReference type="EMBL" id="JAJSBI010000010">
    <property type="protein sequence ID" value="MCD9876053.1"/>
    <property type="molecule type" value="Genomic_DNA"/>
</dbReference>
<feature type="region of interest" description="Disordered" evidence="2">
    <location>
        <begin position="1286"/>
        <end position="1335"/>
    </location>
</feature>
<dbReference type="Pfam" id="PF20703">
    <property type="entry name" value="nSTAND1"/>
    <property type="match status" value="1"/>
</dbReference>
<dbReference type="PROSITE" id="PS50082">
    <property type="entry name" value="WD_REPEATS_2"/>
    <property type="match status" value="1"/>
</dbReference>
<dbReference type="SMART" id="SM00320">
    <property type="entry name" value="WD40"/>
    <property type="match status" value="5"/>
</dbReference>
<feature type="domain" description="HTH cro/C1-type" evidence="3">
    <location>
        <begin position="25"/>
        <end position="81"/>
    </location>
</feature>
<dbReference type="PANTHER" id="PTHR19879:SF9">
    <property type="entry name" value="TRANSCRIPTION INITIATION FACTOR TFIID SUBUNIT 5"/>
    <property type="match status" value="1"/>
</dbReference>
<proteinExistence type="predicted"/>
<protein>
    <submittedName>
        <fullName evidence="4">Helix-turn-helix domain-containing protein</fullName>
    </submittedName>
</protein>
<keyword evidence="5" id="KW-1185">Reference proteome</keyword>
<dbReference type="CDD" id="cd00093">
    <property type="entry name" value="HTH_XRE"/>
    <property type="match status" value="1"/>
</dbReference>
<evidence type="ECO:0000313" key="4">
    <source>
        <dbReference type="EMBL" id="MCD9876053.1"/>
    </source>
</evidence>
<dbReference type="InterPro" id="IPR015943">
    <property type="entry name" value="WD40/YVTN_repeat-like_dom_sf"/>
</dbReference>
<evidence type="ECO:0000259" key="3">
    <source>
        <dbReference type="SMART" id="SM00530"/>
    </source>
</evidence>
<dbReference type="InterPro" id="IPR049052">
    <property type="entry name" value="nSTAND1"/>
</dbReference>
<dbReference type="PANTHER" id="PTHR19879">
    <property type="entry name" value="TRANSCRIPTION INITIATION FACTOR TFIID"/>
    <property type="match status" value="1"/>
</dbReference>
<dbReference type="InterPro" id="IPR001387">
    <property type="entry name" value="Cro/C1-type_HTH"/>
</dbReference>
<keyword evidence="1" id="KW-0853">WD repeat</keyword>
<dbReference type="SUPFAM" id="SSF52540">
    <property type="entry name" value="P-loop containing nucleoside triphosphate hydrolases"/>
    <property type="match status" value="1"/>
</dbReference>
<feature type="region of interest" description="Disordered" evidence="2">
    <location>
        <begin position="1219"/>
        <end position="1269"/>
    </location>
</feature>
<evidence type="ECO:0000313" key="5">
    <source>
        <dbReference type="Proteomes" id="UP001108029"/>
    </source>
</evidence>
<dbReference type="Gene3D" id="2.130.10.10">
    <property type="entry name" value="YVTN repeat-like/Quinoprotein amine dehydrogenase"/>
    <property type="match status" value="4"/>
</dbReference>
<dbReference type="Proteomes" id="UP001108029">
    <property type="component" value="Unassembled WGS sequence"/>
</dbReference>
<comment type="caution">
    <text evidence="4">The sequence shown here is derived from an EMBL/GenBank/DDBJ whole genome shotgun (WGS) entry which is preliminary data.</text>
</comment>
<dbReference type="Pfam" id="PF00400">
    <property type="entry name" value="WD40"/>
    <property type="match status" value="1"/>
</dbReference>
<accession>A0A9Q3VRG2</accession>
<feature type="repeat" description="WD" evidence="1">
    <location>
        <begin position="1103"/>
        <end position="1144"/>
    </location>
</feature>
<dbReference type="SUPFAM" id="SSF50969">
    <property type="entry name" value="YVTN repeat-like/Quinoprotein amine dehydrogenase"/>
    <property type="match status" value="1"/>
</dbReference>
<dbReference type="InterPro" id="IPR027417">
    <property type="entry name" value="P-loop_NTPase"/>
</dbReference>
<name>A0A9Q3VRG2_9ACTN</name>